<dbReference type="PROSITE" id="PS50111">
    <property type="entry name" value="CHEMOTAXIS_TRANSDUC_2"/>
    <property type="match status" value="1"/>
</dbReference>
<evidence type="ECO:0000313" key="8">
    <source>
        <dbReference type="Proteomes" id="UP000036867"/>
    </source>
</evidence>
<dbReference type="SMART" id="SM00283">
    <property type="entry name" value="MA"/>
    <property type="match status" value="1"/>
</dbReference>
<dbReference type="InterPro" id="IPR004089">
    <property type="entry name" value="MCPsignal_dom"/>
</dbReference>
<evidence type="ECO:0000259" key="6">
    <source>
        <dbReference type="PROSITE" id="PS50111"/>
    </source>
</evidence>
<keyword evidence="5" id="KW-1133">Transmembrane helix</keyword>
<dbReference type="EMBL" id="LILB01000009">
    <property type="protein sequence ID" value="KOO47335.1"/>
    <property type="molecule type" value="Genomic_DNA"/>
</dbReference>
<feature type="domain" description="Methyl-accepting transducer" evidence="6">
    <location>
        <begin position="210"/>
        <end position="460"/>
    </location>
</feature>
<dbReference type="GO" id="GO:0004888">
    <property type="term" value="F:transmembrane signaling receptor activity"/>
    <property type="evidence" value="ECO:0007669"/>
    <property type="project" value="InterPro"/>
</dbReference>
<dbReference type="RefSeq" id="WP_053419139.1">
    <property type="nucleotide sequence ID" value="NZ_LILB01000009.1"/>
</dbReference>
<feature type="transmembrane region" description="Helical" evidence="5">
    <location>
        <begin position="146"/>
        <end position="163"/>
    </location>
</feature>
<evidence type="ECO:0000256" key="1">
    <source>
        <dbReference type="ARBA" id="ARBA00023224"/>
    </source>
</evidence>
<evidence type="ECO:0000256" key="5">
    <source>
        <dbReference type="SAM" id="Phobius"/>
    </source>
</evidence>
<accession>A0A0M0L8D0</accession>
<dbReference type="PANTHER" id="PTHR32089">
    <property type="entry name" value="METHYL-ACCEPTING CHEMOTAXIS PROTEIN MCPB"/>
    <property type="match status" value="1"/>
</dbReference>
<keyword evidence="1 3" id="KW-0807">Transducer</keyword>
<sequence length="489" mass="54512">MNMQLLSKEDWKRKNFFIFLVTIIASGIGFLAQLLFDSHPMVKLVIGSIFTLVLISFLIERKLAIFERFFPYFILLMVFFTIMGSILGEGVSTLGSIALSFFLLMVSSIHSSKKLLIFGYLLSAISMFFNQRYFGQVDMMSGQYKNLLLVHFLSGIAIFLQIHQNTHNANNNAKLYEQLEAKSHQETLLMDKLSSSVQTITTNLQSITQNTNSATAAQREMLIAVNEISAGSEQQADRISDIVLNSEATAQTIRSVSTSLKEAVQQSSQAGTQATNGATRMQVMKNDIDDFTKFFIDLSMAFKDLTEKISETNTFTVSIRQITEQTNLLALNASIEAARAGEHGKGFAVVADEIRKLASVTDETLVKIDSNLRNVNEYNEVTLIKLEDGMNKIYKQVSEAEHSSTAFNELHQTMDTLQKQMDQLLTSMAQIEGNSETIQQSTTEFAAVIEESTAALEELNATLVNLTEEQDQIASYVNQTYEVANSIKA</sequence>
<dbReference type="GO" id="GO:0007165">
    <property type="term" value="P:signal transduction"/>
    <property type="evidence" value="ECO:0007669"/>
    <property type="project" value="UniProtKB-KW"/>
</dbReference>
<evidence type="ECO:0000256" key="4">
    <source>
        <dbReference type="SAM" id="Coils"/>
    </source>
</evidence>
<dbReference type="InterPro" id="IPR004090">
    <property type="entry name" value="Chemotax_Me-accpt_rcpt"/>
</dbReference>
<dbReference type="AlphaFoldDB" id="A0A0M0L8D0"/>
<keyword evidence="5" id="KW-0472">Membrane</keyword>
<dbReference type="Gene3D" id="1.10.287.950">
    <property type="entry name" value="Methyl-accepting chemotaxis protein"/>
    <property type="match status" value="1"/>
</dbReference>
<evidence type="ECO:0000256" key="2">
    <source>
        <dbReference type="ARBA" id="ARBA00029447"/>
    </source>
</evidence>
<dbReference type="OrthoDB" id="242546at2"/>
<proteinExistence type="inferred from homology"/>
<comment type="caution">
    <text evidence="7">The sequence shown here is derived from an EMBL/GenBank/DDBJ whole genome shotgun (WGS) entry which is preliminary data.</text>
</comment>
<feature type="transmembrane region" description="Helical" evidence="5">
    <location>
        <begin position="42"/>
        <end position="60"/>
    </location>
</feature>
<feature type="transmembrane region" description="Helical" evidence="5">
    <location>
        <begin position="115"/>
        <end position="134"/>
    </location>
</feature>
<dbReference type="GO" id="GO:0006935">
    <property type="term" value="P:chemotaxis"/>
    <property type="evidence" value="ECO:0007669"/>
    <property type="project" value="InterPro"/>
</dbReference>
<reference evidence="8" key="1">
    <citation type="submission" date="2015-08" db="EMBL/GenBank/DDBJ databases">
        <title>Fjat-10028 dsm 16317.</title>
        <authorList>
            <person name="Liu B."/>
            <person name="Wang J."/>
            <person name="Zhu Y."/>
            <person name="Liu G."/>
            <person name="Chen Q."/>
            <person name="Chen Z."/>
            <person name="Lan J."/>
            <person name="Che J."/>
            <person name="Ge C."/>
            <person name="Shi H."/>
            <person name="Pan Z."/>
            <person name="Liu X."/>
        </authorList>
    </citation>
    <scope>NUCLEOTIDE SEQUENCE [LARGE SCALE GENOMIC DNA]</scope>
    <source>
        <strain evidence="8">DSM 16317</strain>
    </source>
</reference>
<keyword evidence="4" id="KW-0175">Coiled coil</keyword>
<evidence type="ECO:0000313" key="7">
    <source>
        <dbReference type="EMBL" id="KOO47335.1"/>
    </source>
</evidence>
<dbReference type="PANTHER" id="PTHR32089:SF112">
    <property type="entry name" value="LYSOZYME-LIKE PROTEIN-RELATED"/>
    <property type="match status" value="1"/>
</dbReference>
<feature type="coiled-coil region" evidence="4">
    <location>
        <begin position="407"/>
        <end position="469"/>
    </location>
</feature>
<feature type="transmembrane region" description="Helical" evidence="5">
    <location>
        <begin position="72"/>
        <end position="103"/>
    </location>
</feature>
<protein>
    <recommendedName>
        <fullName evidence="6">Methyl-accepting transducer domain-containing protein</fullName>
    </recommendedName>
</protein>
<organism evidence="7 8">
    <name type="scientific">Viridibacillus arvi</name>
    <dbReference type="NCBI Taxonomy" id="263475"/>
    <lineage>
        <taxon>Bacteria</taxon>
        <taxon>Bacillati</taxon>
        <taxon>Bacillota</taxon>
        <taxon>Bacilli</taxon>
        <taxon>Bacillales</taxon>
        <taxon>Caryophanaceae</taxon>
        <taxon>Viridibacillus</taxon>
    </lineage>
</organism>
<dbReference type="PRINTS" id="PR00260">
    <property type="entry name" value="CHEMTRNSDUCR"/>
</dbReference>
<evidence type="ECO:0000256" key="3">
    <source>
        <dbReference type="PROSITE-ProRule" id="PRU00284"/>
    </source>
</evidence>
<gene>
    <name evidence="7" type="ORF">AMD00_21990</name>
</gene>
<dbReference type="GO" id="GO:0016020">
    <property type="term" value="C:membrane"/>
    <property type="evidence" value="ECO:0007669"/>
    <property type="project" value="InterPro"/>
</dbReference>
<dbReference type="GeneID" id="301138775"/>
<name>A0A0M0L8D0_9BACL</name>
<dbReference type="SUPFAM" id="SSF58104">
    <property type="entry name" value="Methyl-accepting chemotaxis protein (MCP) signaling domain"/>
    <property type="match status" value="1"/>
</dbReference>
<comment type="similarity">
    <text evidence="2">Belongs to the methyl-accepting chemotaxis (MCP) protein family.</text>
</comment>
<dbReference type="STRING" id="263475.AMD00_21990"/>
<keyword evidence="8" id="KW-1185">Reference proteome</keyword>
<feature type="transmembrane region" description="Helical" evidence="5">
    <location>
        <begin position="16"/>
        <end position="36"/>
    </location>
</feature>
<dbReference type="Pfam" id="PF00015">
    <property type="entry name" value="MCPsignal"/>
    <property type="match status" value="1"/>
</dbReference>
<keyword evidence="5" id="KW-0812">Transmembrane</keyword>
<dbReference type="Proteomes" id="UP000036867">
    <property type="component" value="Unassembled WGS sequence"/>
</dbReference>